<keyword evidence="8" id="KW-0732">Signal</keyword>
<dbReference type="Pfam" id="PF25023">
    <property type="entry name" value="TEN_YD-shell"/>
    <property type="match status" value="2"/>
</dbReference>
<feature type="compositionally biased region" description="Basic and acidic residues" evidence="7">
    <location>
        <begin position="537"/>
        <end position="547"/>
    </location>
</feature>
<dbReference type="InterPro" id="IPR006530">
    <property type="entry name" value="YD"/>
</dbReference>
<dbReference type="RefSeq" id="WP_190866565.1">
    <property type="nucleotide sequence ID" value="NZ_JACXIY010000042.1"/>
</dbReference>
<dbReference type="NCBIfam" id="TIGR03696">
    <property type="entry name" value="Rhs_assc_core"/>
    <property type="match status" value="1"/>
</dbReference>
<dbReference type="InterPro" id="IPR056823">
    <property type="entry name" value="TEN-like_YD-shell"/>
</dbReference>
<dbReference type="GO" id="GO:0006508">
    <property type="term" value="P:proteolysis"/>
    <property type="evidence" value="ECO:0007669"/>
    <property type="project" value="UniProtKB-KW"/>
</dbReference>
<dbReference type="InterPro" id="IPR000209">
    <property type="entry name" value="Peptidase_S8/S53_dom"/>
</dbReference>
<keyword evidence="4 6" id="KW-0378">Hydrolase</keyword>
<keyword evidence="3" id="KW-0677">Repeat</keyword>
<dbReference type="PRINTS" id="PR00723">
    <property type="entry name" value="SUBTILISIN"/>
</dbReference>
<feature type="signal peptide" evidence="8">
    <location>
        <begin position="1"/>
        <end position="26"/>
    </location>
</feature>
<feature type="active site" description="Charge relay system" evidence="6">
    <location>
        <position position="320"/>
    </location>
</feature>
<dbReference type="PROSITE" id="PS00137">
    <property type="entry name" value="SUBTILASE_HIS"/>
    <property type="match status" value="1"/>
</dbReference>
<name>A0A927H8J1_9BACL</name>
<reference evidence="11" key="1">
    <citation type="submission" date="2020-09" db="EMBL/GenBank/DDBJ databases">
        <title>A novel bacterium of genus Paenibacillus, isolated from South China Sea.</title>
        <authorList>
            <person name="Huang H."/>
            <person name="Mo K."/>
            <person name="Hu Y."/>
        </authorList>
    </citation>
    <scope>NUCLEOTIDE SEQUENCE</scope>
    <source>
        <strain evidence="11">IB182493</strain>
    </source>
</reference>
<dbReference type="InterPro" id="IPR022385">
    <property type="entry name" value="Rhs_assc_core"/>
</dbReference>
<dbReference type="Gene3D" id="3.40.50.200">
    <property type="entry name" value="Peptidase S8/S53 domain"/>
    <property type="match status" value="1"/>
</dbReference>
<evidence type="ECO:0000256" key="8">
    <source>
        <dbReference type="SAM" id="SignalP"/>
    </source>
</evidence>
<dbReference type="EMBL" id="JACXIY010000042">
    <property type="protein sequence ID" value="MBD2872135.1"/>
    <property type="molecule type" value="Genomic_DNA"/>
</dbReference>
<sequence length="2188" mass="244764">MKNKRVISLIVLFVLLFTSFDLTAFAEKKDKDNGKRDFIVKFIDKVNVDKELKGKKLKKKYKHAPLASVELTESELLQLIKSNTVEYIEEDTVIQLPTTDVTSEPIIESEPKENVASVGNREAQAKGIDGTGIKIAVFDTGITANDSIHVAGGASFVEGTKEYNDNNGHGTYIASLISGKTSEFQGIAVGAELYSVKVLDDNAQGTYSQVIEAIEWAVDNNMDIVNMSFGADVYSNALADAMKYAYDNGVLLVAAAGNDSDSLIDYPARFHSVIAVGAVDQKHIRASFSNIGTELELMASGVDVAGLDSNGKTVLKSGTSSSTANVSAIAALYLQAFQGISNMEVRELLNTSAMPIGDVSEYGNGLAQFTHQVDQTDNTLMSEEEENEWIKQEIVKQEDKAKKRERAKKEREEKKKKEKKEYELTGKKTENVIKQAEEEQEQNRPDASQRELSERIQRKLDKLESKEKQQENESTVTRNIDVIANEWGVSVAEIQVQLDKGFTLEEVETAIRQQKQERKSTTLSGSLEKNKKTQVNESEKAESEIKSDVGSLDLKTANVFSASSAPPDPEVPNLDMLKLETGEAPYRVSLENESVSTLSGSLSVSESDLSLPGRNGNGFTLTRTYDSNNSQFYDMDVDTVSSTVNDYYVIISGSERYWKTTYYLSYYQRQVANKYACSDGRFITTVSDSNIGHGSSSYNTQAARDAASNSLSANPTIIDRSDCAAYDRYRVTSYTLYKTSSSSVDVIGNGTYSRYLGPYATQNQANTAMQSVTVGAADFSTYPSGNPNDVQIAITRTIQGKSIHTEPRNSYYYVNRLVDAKEEKKFPIGKGWSWNIPYLTFDRGTYVHFAGDGTYKVENQTLKGYLYKDIRLVSDTTVTVNGTQSAYALKFRAGEKQYFSSDGLLLQISDAYNNRTQFKYANVSPYGKVLTSITDAIGNEITIGYTSDQVTLTLGDRQVVYKKTVQNNKELLTQVIDPMNRVTTYDYHIANASFNLLGSNPVTSNPYALLTGVTHPTGAKTIYEYEGAPVKRYTSSNSVNEAYRIAVRKDSITYSDSTTEEFNRAAFLYPHDMGSSYNQDFTFTTKLMRGPVESIYTYRKDYIDDTTAPMFYNTKIEASDLALKRVTEHTYDEANRNPLPISTTNYFVSGTGQSTKVTTSAQYDTWGNLISETDPLGNQSTYEYDGTSHLLTSSKTPAGVGKSLYIQLVRNLQGDITDYVVRDNHASGTLLRRNTYDYDTFGNIKQTKQHGTDRIALVTFTYDNLSAFPVKASYSYTDADGVAQTSDTEATYDTLTGEMKSFRDGRGNLTSYSIDKLGRTIQVTNPDQTTISVVYDDINNQVTTTNEANKKSVTKFNAVGLQIEAGIYENGIYVSKSKAGYDSLNRNIWVEESTGNRTLYAYDNWDRSVKATNPDGTFSTISYDELSYTNIATDEEGNATLNKYDQFGRLLFTQLQKNGAYYTAQSYSYDELGRVISTQDALNHITNNSYDSLGQLTSVTNAKQETTSYQYDQFGNLTALVYPDGSKVLKRYDELGRLQSQTDQLGKIKKIYYDAAGNMNKFVDRKGITFTYSYDTRNRLTNRISPSETISYTYTVDGLRKSMTDQTGTTSYSYDESTGELTGQTYPDNKEISYTYDGSGNLTSTAGPFSHLTSYKYDNVNRMQTVMADSQQSASYSYLKNDKIDKIEYANGISSEFTFDGLLMTQMQHKKQDGTVLNSYSYSFDLTGNITQRSENETTHDFSYDALGRVETNTQYNETYEYDVKGNRETIVSDALPDLEEAYYEYDDWNRLTKVTTSEGVITYKYNGDDRMVERSENGETIRYYWSNDRIVAEGVVQDGVVSEKATYIYGLGLLEQIDGGNSSRSSFLMNGHGDVVELRDMQGSLQNQYTYDIWGKPLTASETVDNPFRYSGEYWDDSVDLQYLRARWYDPKIARFINEDTYEGKISNPLSLNLYTYVSNNPLRYTDPSGNKQLAEGSGGGLPLIPWYFPPPAVKYLKDALEVGFKIAATSIATAETVGNKKRKNDDIILYHATNNESVDSILAGIDLTAGRVNLDFGQGFYVTTNANQAEEWVQRKFDGNGAVMAFAVDKDVFDDYNGKTFKNLKELSEFVYKCRNSDCNHEYDYVSGMYLTNPYTRVRSVLNGKRVTTKVPTKREFYSFTGQQISIHNQDLADQILEGYVGSRYY</sequence>
<evidence type="ECO:0000259" key="9">
    <source>
        <dbReference type="Pfam" id="PF00082"/>
    </source>
</evidence>
<dbReference type="CDD" id="cd07477">
    <property type="entry name" value="Peptidases_S8_Subtilisin_subset"/>
    <property type="match status" value="1"/>
</dbReference>
<dbReference type="NCBIfam" id="TIGR01643">
    <property type="entry name" value="YD_repeat_2x"/>
    <property type="match status" value="4"/>
</dbReference>
<dbReference type="InterPro" id="IPR022398">
    <property type="entry name" value="Peptidase_S8_His-AS"/>
</dbReference>
<dbReference type="InterPro" id="IPR034202">
    <property type="entry name" value="Subtilisin_Carlsberg-like"/>
</dbReference>
<protein>
    <submittedName>
        <fullName evidence="11">S8 family serine peptidase</fullName>
    </submittedName>
</protein>
<organism evidence="11 12">
    <name type="scientific">Paenibacillus arenilitoris</name>
    <dbReference type="NCBI Taxonomy" id="2772299"/>
    <lineage>
        <taxon>Bacteria</taxon>
        <taxon>Bacillati</taxon>
        <taxon>Bacillota</taxon>
        <taxon>Bacilli</taxon>
        <taxon>Bacillales</taxon>
        <taxon>Paenibacillaceae</taxon>
        <taxon>Paenibacillus</taxon>
    </lineage>
</organism>
<dbReference type="InterPro" id="IPR036852">
    <property type="entry name" value="Peptidase_S8/S53_dom_sf"/>
</dbReference>
<keyword evidence="2 6" id="KW-0645">Protease</keyword>
<dbReference type="SUPFAM" id="SSF52743">
    <property type="entry name" value="Subtilisin-like"/>
    <property type="match status" value="1"/>
</dbReference>
<evidence type="ECO:0000256" key="3">
    <source>
        <dbReference type="ARBA" id="ARBA00022737"/>
    </source>
</evidence>
<feature type="region of interest" description="Disordered" evidence="7">
    <location>
        <begin position="511"/>
        <end position="547"/>
    </location>
</feature>
<dbReference type="InterPro" id="IPR031325">
    <property type="entry name" value="RHS_repeat"/>
</dbReference>
<evidence type="ECO:0000256" key="5">
    <source>
        <dbReference type="ARBA" id="ARBA00022825"/>
    </source>
</evidence>
<dbReference type="PROSITE" id="PS51892">
    <property type="entry name" value="SUBTILASE"/>
    <property type="match status" value="1"/>
</dbReference>
<dbReference type="Pfam" id="PF13151">
    <property type="entry name" value="DUF3990"/>
    <property type="match status" value="1"/>
</dbReference>
<comment type="caution">
    <text evidence="11">The sequence shown here is derived from an EMBL/GenBank/DDBJ whole genome shotgun (WGS) entry which is preliminary data.</text>
</comment>
<feature type="domain" description="Teneurin-like YD-shell" evidence="10">
    <location>
        <begin position="1718"/>
        <end position="1963"/>
    </location>
</feature>
<dbReference type="PANTHER" id="PTHR32305">
    <property type="match status" value="1"/>
</dbReference>
<dbReference type="InterPro" id="IPR025051">
    <property type="entry name" value="DUF3990"/>
</dbReference>
<dbReference type="Gene3D" id="2.180.10.10">
    <property type="entry name" value="RHS repeat-associated core"/>
    <property type="match status" value="4"/>
</dbReference>
<evidence type="ECO:0000256" key="2">
    <source>
        <dbReference type="ARBA" id="ARBA00022670"/>
    </source>
</evidence>
<feature type="active site" description="Charge relay system" evidence="6">
    <location>
        <position position="139"/>
    </location>
</feature>
<comment type="similarity">
    <text evidence="1 6">Belongs to the peptidase S8 family.</text>
</comment>
<dbReference type="InterPro" id="IPR037045">
    <property type="entry name" value="S8pro/Inhibitor_I9_sf"/>
</dbReference>
<keyword evidence="12" id="KW-1185">Reference proteome</keyword>
<gene>
    <name evidence="11" type="ORF">IDH41_26490</name>
</gene>
<keyword evidence="5 6" id="KW-0720">Serine protease</keyword>
<dbReference type="PANTHER" id="PTHR32305:SF15">
    <property type="entry name" value="PROTEIN RHSA-RELATED"/>
    <property type="match status" value="1"/>
</dbReference>
<feature type="region of interest" description="Disordered" evidence="7">
    <location>
        <begin position="397"/>
        <end position="452"/>
    </location>
</feature>
<dbReference type="Gene3D" id="3.30.70.80">
    <property type="entry name" value="Peptidase S8 propeptide/proteinase inhibitor I9"/>
    <property type="match status" value="1"/>
</dbReference>
<feature type="domain" description="Peptidase S8/S53" evidence="9">
    <location>
        <begin position="130"/>
        <end position="365"/>
    </location>
</feature>
<evidence type="ECO:0000256" key="1">
    <source>
        <dbReference type="ARBA" id="ARBA00011073"/>
    </source>
</evidence>
<dbReference type="InterPro" id="IPR050708">
    <property type="entry name" value="T6SS_VgrG/RHS"/>
</dbReference>
<evidence type="ECO:0000256" key="7">
    <source>
        <dbReference type="SAM" id="MobiDB-lite"/>
    </source>
</evidence>
<evidence type="ECO:0000256" key="4">
    <source>
        <dbReference type="ARBA" id="ARBA00022801"/>
    </source>
</evidence>
<dbReference type="Proteomes" id="UP000632125">
    <property type="component" value="Unassembled WGS sequence"/>
</dbReference>
<evidence type="ECO:0000313" key="11">
    <source>
        <dbReference type="EMBL" id="MBD2872135.1"/>
    </source>
</evidence>
<accession>A0A927H8J1</accession>
<evidence type="ECO:0000259" key="10">
    <source>
        <dbReference type="Pfam" id="PF25023"/>
    </source>
</evidence>
<dbReference type="GO" id="GO:0004252">
    <property type="term" value="F:serine-type endopeptidase activity"/>
    <property type="evidence" value="ECO:0007669"/>
    <property type="project" value="UniProtKB-UniRule"/>
</dbReference>
<feature type="chain" id="PRO_5037296850" evidence="8">
    <location>
        <begin position="27"/>
        <end position="2188"/>
    </location>
</feature>
<dbReference type="Pfam" id="PF00082">
    <property type="entry name" value="Peptidase_S8"/>
    <property type="match status" value="1"/>
</dbReference>
<evidence type="ECO:0000313" key="12">
    <source>
        <dbReference type="Proteomes" id="UP000632125"/>
    </source>
</evidence>
<dbReference type="Pfam" id="PF05593">
    <property type="entry name" value="RHS_repeat"/>
    <property type="match status" value="1"/>
</dbReference>
<feature type="active site" description="Charge relay system" evidence="6">
    <location>
        <position position="169"/>
    </location>
</feature>
<dbReference type="InterPro" id="IPR015500">
    <property type="entry name" value="Peptidase_S8_subtilisin-rel"/>
</dbReference>
<feature type="domain" description="Teneurin-like YD-shell" evidence="10">
    <location>
        <begin position="1420"/>
        <end position="1622"/>
    </location>
</feature>
<evidence type="ECO:0000256" key="6">
    <source>
        <dbReference type="PROSITE-ProRule" id="PRU01240"/>
    </source>
</evidence>
<proteinExistence type="inferred from homology"/>